<evidence type="ECO:0000256" key="1">
    <source>
        <dbReference type="SAM" id="Phobius"/>
    </source>
</evidence>
<feature type="transmembrane region" description="Helical" evidence="1">
    <location>
        <begin position="47"/>
        <end position="67"/>
    </location>
</feature>
<feature type="transmembrane region" description="Helical" evidence="1">
    <location>
        <begin position="186"/>
        <end position="208"/>
    </location>
</feature>
<feature type="transmembrane region" description="Helical" evidence="1">
    <location>
        <begin position="20"/>
        <end position="40"/>
    </location>
</feature>
<keyword evidence="1" id="KW-1133">Transmembrane helix</keyword>
<evidence type="ECO:0008006" key="3">
    <source>
        <dbReference type="Google" id="ProtNLM"/>
    </source>
</evidence>
<dbReference type="AlphaFoldDB" id="A0A6C0E3T8"/>
<feature type="transmembrane region" description="Helical" evidence="1">
    <location>
        <begin position="157"/>
        <end position="174"/>
    </location>
</feature>
<keyword evidence="1" id="KW-0812">Transmembrane</keyword>
<proteinExistence type="predicted"/>
<feature type="transmembrane region" description="Helical" evidence="1">
    <location>
        <begin position="73"/>
        <end position="93"/>
    </location>
</feature>
<evidence type="ECO:0000313" key="2">
    <source>
        <dbReference type="EMBL" id="QHT23392.1"/>
    </source>
</evidence>
<feature type="transmembrane region" description="Helical" evidence="1">
    <location>
        <begin position="129"/>
        <end position="145"/>
    </location>
</feature>
<sequence>MNEYTFPFNTCETPNKKGIAQPYSAMINFLSVIIVLYFLSKTQTLHAFILLFSLLLFDLSHTFSHFTHINTRIQLILVHSLAYILNFAFLYALYKHTNKLPSTSLIIFLLFILSFDIYAFFNLHLLCYLFTYVLFLFSIFIYYYGSLSKSIKKRLNILLILISIIYLGFINEAINCKRMLTIFPNFPFHAIVEILILFALYLFCTTFYNI</sequence>
<keyword evidence="1" id="KW-0472">Membrane</keyword>
<name>A0A6C0E3T8_9ZZZZ</name>
<feature type="transmembrane region" description="Helical" evidence="1">
    <location>
        <begin position="105"/>
        <end position="123"/>
    </location>
</feature>
<accession>A0A6C0E3T8</accession>
<dbReference type="EMBL" id="MN739731">
    <property type="protein sequence ID" value="QHT23392.1"/>
    <property type="molecule type" value="Genomic_DNA"/>
</dbReference>
<protein>
    <recommendedName>
        <fullName evidence="3">YhhN-like protein</fullName>
    </recommendedName>
</protein>
<organism evidence="2">
    <name type="scientific">viral metagenome</name>
    <dbReference type="NCBI Taxonomy" id="1070528"/>
    <lineage>
        <taxon>unclassified sequences</taxon>
        <taxon>metagenomes</taxon>
        <taxon>organismal metagenomes</taxon>
    </lineage>
</organism>
<reference evidence="2" key="1">
    <citation type="journal article" date="2020" name="Nature">
        <title>Giant virus diversity and host interactions through global metagenomics.</title>
        <authorList>
            <person name="Schulz F."/>
            <person name="Roux S."/>
            <person name="Paez-Espino D."/>
            <person name="Jungbluth S."/>
            <person name="Walsh D.A."/>
            <person name="Denef V.J."/>
            <person name="McMahon K.D."/>
            <person name="Konstantinidis K.T."/>
            <person name="Eloe-Fadrosh E.A."/>
            <person name="Kyrpides N.C."/>
            <person name="Woyke T."/>
        </authorList>
    </citation>
    <scope>NUCLEOTIDE SEQUENCE</scope>
    <source>
        <strain evidence="2">GVMAG-M-3300023179-116</strain>
    </source>
</reference>